<dbReference type="EMBL" id="LNYS01000006">
    <property type="protein sequence ID" value="KTD51888.1"/>
    <property type="molecule type" value="Genomic_DNA"/>
</dbReference>
<dbReference type="GO" id="GO:0000226">
    <property type="term" value="P:microtubule cytoskeleton organization"/>
    <property type="evidence" value="ECO:0007669"/>
    <property type="project" value="TreeGrafter"/>
</dbReference>
<dbReference type="PANTHER" id="PTHR46570:SF1">
    <property type="entry name" value="TUBULIN--TYROSINE LIGASE"/>
    <property type="match status" value="1"/>
</dbReference>
<evidence type="ECO:0000256" key="2">
    <source>
        <dbReference type="ARBA" id="ARBA00001958"/>
    </source>
</evidence>
<name>A0A0W0Y573_9GAMM</name>
<evidence type="ECO:0000256" key="1">
    <source>
        <dbReference type="ARBA" id="ARBA00001946"/>
    </source>
</evidence>
<evidence type="ECO:0000313" key="14">
    <source>
        <dbReference type="Proteomes" id="UP000054618"/>
    </source>
</evidence>
<dbReference type="GO" id="GO:0005524">
    <property type="term" value="F:ATP binding"/>
    <property type="evidence" value="ECO:0007669"/>
    <property type="project" value="UniProtKB-KW"/>
</dbReference>
<reference evidence="13 14" key="1">
    <citation type="submission" date="2015-11" db="EMBL/GenBank/DDBJ databases">
        <title>Genomic analysis of 38 Legionella species identifies large and diverse effector repertoires.</title>
        <authorList>
            <person name="Burstein D."/>
            <person name="Amaro F."/>
            <person name="Zusman T."/>
            <person name="Lifshitz Z."/>
            <person name="Cohen O."/>
            <person name="Gilbert J.A."/>
            <person name="Pupko T."/>
            <person name="Shuman H.A."/>
            <person name="Segal G."/>
        </authorList>
    </citation>
    <scope>NUCLEOTIDE SEQUENCE [LARGE SCALE GENOMIC DNA]</scope>
    <source>
        <strain evidence="13 14">CDC#1442-AUS-E</strain>
    </source>
</reference>
<evidence type="ECO:0000256" key="11">
    <source>
        <dbReference type="ARBA" id="ARBA00041021"/>
    </source>
</evidence>
<comment type="subunit">
    <text evidence="3">Monomer.</text>
</comment>
<keyword evidence="4 13" id="KW-0436">Ligase</keyword>
<evidence type="ECO:0000256" key="6">
    <source>
        <dbReference type="ARBA" id="ARBA00022840"/>
    </source>
</evidence>
<keyword evidence="7" id="KW-0460">Magnesium</keyword>
<dbReference type="STRING" id="45073.Lqui_0732"/>
<evidence type="ECO:0000256" key="3">
    <source>
        <dbReference type="ARBA" id="ARBA00011245"/>
    </source>
</evidence>
<dbReference type="AlphaFoldDB" id="A0A0W0Y573"/>
<dbReference type="Pfam" id="PF03133">
    <property type="entry name" value="TTL"/>
    <property type="match status" value="1"/>
</dbReference>
<keyword evidence="14" id="KW-1185">Reference proteome</keyword>
<keyword evidence="6" id="KW-0067">ATP-binding</keyword>
<evidence type="ECO:0000313" key="13">
    <source>
        <dbReference type="EMBL" id="KTD51888.1"/>
    </source>
</evidence>
<sequence length="329" mass="38825">MNRLKTGRFLFTETTSPTFFNLNYYLLQAGWMPARFKWMARFSDANLQFDENAAQCLEFKHCLSDLVAEYCPQVMMPTFIINDLNWPVILQFLNQNSFRRQNSVWILKPSLLNNGQFIKIFNNLVDLETHFSSNQRLGGEHVLQEYINQPHLLRDQRKYSIRMFLVLSNYAGAYLFPKGYLNVSRHPYTPEQFSDLRPHLTNEHLHEEESNVIQIPSERFEFFSTLYPQIQQIISQLVQGLKQRYPQAFTRFTLKTFALFGVDFMVDSNGRVWLLEVNHGPCFPIEAEHPLQNYLYSDFWHALLNSFVFPIGLNLPDTQIDYSFFDKIA</sequence>
<dbReference type="InterPro" id="IPR052492">
    <property type="entry name" value="Tubulin-tyrosine_ligase"/>
</dbReference>
<dbReference type="GO" id="GO:0004835">
    <property type="term" value="F:tubulin-tyrosine ligase activity"/>
    <property type="evidence" value="ECO:0007669"/>
    <property type="project" value="UniProtKB-EC"/>
</dbReference>
<gene>
    <name evidence="13" type="ORF">Lqui_0732</name>
</gene>
<evidence type="ECO:0000256" key="5">
    <source>
        <dbReference type="ARBA" id="ARBA00022741"/>
    </source>
</evidence>
<comment type="cofactor">
    <cofactor evidence="1">
        <name>Mg(2+)</name>
        <dbReference type="ChEBI" id="CHEBI:18420"/>
    </cofactor>
</comment>
<dbReference type="GO" id="GO:0005876">
    <property type="term" value="C:spindle microtubule"/>
    <property type="evidence" value="ECO:0007669"/>
    <property type="project" value="TreeGrafter"/>
</dbReference>
<dbReference type="PATRIC" id="fig|45073.5.peg.773"/>
<evidence type="ECO:0000256" key="4">
    <source>
        <dbReference type="ARBA" id="ARBA00022598"/>
    </source>
</evidence>
<dbReference type="EC" id="6.3.2.25" evidence="10"/>
<dbReference type="Gene3D" id="3.30.470.20">
    <property type="entry name" value="ATP-grasp fold, B domain"/>
    <property type="match status" value="1"/>
</dbReference>
<comment type="function">
    <text evidence="9">Catalyzes the post-translational addition of a tyrosine to the C-terminal end of detyrosinated alpha-tubulin.</text>
</comment>
<dbReference type="RefSeq" id="WP_058506832.1">
    <property type="nucleotide sequence ID" value="NZ_CAAAIK010000011.1"/>
</dbReference>
<dbReference type="PROSITE" id="PS51221">
    <property type="entry name" value="TTL"/>
    <property type="match status" value="1"/>
</dbReference>
<organism evidence="13 14">
    <name type="scientific">Legionella quinlivanii</name>
    <dbReference type="NCBI Taxonomy" id="45073"/>
    <lineage>
        <taxon>Bacteria</taxon>
        <taxon>Pseudomonadati</taxon>
        <taxon>Pseudomonadota</taxon>
        <taxon>Gammaproteobacteria</taxon>
        <taxon>Legionellales</taxon>
        <taxon>Legionellaceae</taxon>
        <taxon>Legionella</taxon>
    </lineage>
</organism>
<evidence type="ECO:0000256" key="9">
    <source>
        <dbReference type="ARBA" id="ARBA00037791"/>
    </source>
</evidence>
<accession>A0A0W0Y573</accession>
<protein>
    <recommendedName>
        <fullName evidence="11">Tubulin--tyrosine ligase</fullName>
        <ecNumber evidence="10">6.3.2.25</ecNumber>
    </recommendedName>
</protein>
<dbReference type="SUPFAM" id="SSF56059">
    <property type="entry name" value="Glutathione synthetase ATP-binding domain-like"/>
    <property type="match status" value="1"/>
</dbReference>
<dbReference type="Proteomes" id="UP000054618">
    <property type="component" value="Unassembled WGS sequence"/>
</dbReference>
<proteinExistence type="predicted"/>
<comment type="cofactor">
    <cofactor evidence="2">
        <name>K(+)</name>
        <dbReference type="ChEBI" id="CHEBI:29103"/>
    </cofactor>
</comment>
<dbReference type="InterPro" id="IPR004344">
    <property type="entry name" value="TTL/TTLL_fam"/>
</dbReference>
<dbReference type="PANTHER" id="PTHR46570">
    <property type="entry name" value="TUBULIN--TYROSINE LIGASE"/>
    <property type="match status" value="1"/>
</dbReference>
<keyword evidence="5" id="KW-0547">Nucleotide-binding</keyword>
<comment type="catalytic activity">
    <reaction evidence="12">
        <text>C-terminal L-alpha-aminoacyl-L-glutamyl-L-glutamyl-[tubulin] + L-tyrosine + ATP = C-terminal L-alpha-aminoacyl-L-glutamyl-L-glutamyl-L-tyrosyl-[tubulin] + ADP + phosphate + H(+)</text>
        <dbReference type="Rhea" id="RHEA:17605"/>
        <dbReference type="Rhea" id="RHEA-COMP:16434"/>
        <dbReference type="Rhea" id="RHEA-COMP:16435"/>
        <dbReference type="ChEBI" id="CHEBI:15378"/>
        <dbReference type="ChEBI" id="CHEBI:30616"/>
        <dbReference type="ChEBI" id="CHEBI:43474"/>
        <dbReference type="ChEBI" id="CHEBI:58315"/>
        <dbReference type="ChEBI" id="CHEBI:149554"/>
        <dbReference type="ChEBI" id="CHEBI:149555"/>
        <dbReference type="ChEBI" id="CHEBI:456216"/>
        <dbReference type="EC" id="6.3.2.25"/>
    </reaction>
</comment>
<evidence type="ECO:0000256" key="8">
    <source>
        <dbReference type="ARBA" id="ARBA00022958"/>
    </source>
</evidence>
<evidence type="ECO:0000256" key="10">
    <source>
        <dbReference type="ARBA" id="ARBA00038960"/>
    </source>
</evidence>
<evidence type="ECO:0000256" key="12">
    <source>
        <dbReference type="ARBA" id="ARBA00047950"/>
    </source>
</evidence>
<keyword evidence="8" id="KW-0630">Potassium</keyword>
<evidence type="ECO:0000256" key="7">
    <source>
        <dbReference type="ARBA" id="ARBA00022842"/>
    </source>
</evidence>
<comment type="caution">
    <text evidence="13">The sequence shown here is derived from an EMBL/GenBank/DDBJ whole genome shotgun (WGS) entry which is preliminary data.</text>
</comment>
<dbReference type="OrthoDB" id="5644999at2"/>